<organism evidence="1">
    <name type="scientific">Opuntia streptacantha</name>
    <name type="common">Prickly pear cactus</name>
    <name type="synonym">Opuntia cardona</name>
    <dbReference type="NCBI Taxonomy" id="393608"/>
    <lineage>
        <taxon>Eukaryota</taxon>
        <taxon>Viridiplantae</taxon>
        <taxon>Streptophyta</taxon>
        <taxon>Embryophyta</taxon>
        <taxon>Tracheophyta</taxon>
        <taxon>Spermatophyta</taxon>
        <taxon>Magnoliopsida</taxon>
        <taxon>eudicotyledons</taxon>
        <taxon>Gunneridae</taxon>
        <taxon>Pentapetalae</taxon>
        <taxon>Caryophyllales</taxon>
        <taxon>Cactineae</taxon>
        <taxon>Cactaceae</taxon>
        <taxon>Opuntioideae</taxon>
        <taxon>Opuntia</taxon>
    </lineage>
</organism>
<reference evidence="1" key="1">
    <citation type="journal article" date="2013" name="J. Plant Res.">
        <title>Effect of fungi and light on seed germination of three Opuntia species from semiarid lands of central Mexico.</title>
        <authorList>
            <person name="Delgado-Sanchez P."/>
            <person name="Jimenez-Bremont J.F."/>
            <person name="Guerrero-Gonzalez Mde L."/>
            <person name="Flores J."/>
        </authorList>
    </citation>
    <scope>NUCLEOTIDE SEQUENCE</scope>
    <source>
        <tissue evidence="1">Cladode</tissue>
    </source>
</reference>
<proteinExistence type="predicted"/>
<name>A0A7C9ESC2_OPUST</name>
<accession>A0A7C9ESC2</accession>
<dbReference type="EMBL" id="GISG01233937">
    <property type="protein sequence ID" value="MBA4666989.1"/>
    <property type="molecule type" value="Transcribed_RNA"/>
</dbReference>
<protein>
    <submittedName>
        <fullName evidence="1">Uncharacterized protein</fullName>
    </submittedName>
</protein>
<reference evidence="1" key="2">
    <citation type="submission" date="2020-07" db="EMBL/GenBank/DDBJ databases">
        <authorList>
            <person name="Vera ALvarez R."/>
            <person name="Arias-Moreno D.M."/>
            <person name="Jimenez-Jacinto V."/>
            <person name="Jimenez-Bremont J.F."/>
            <person name="Swaminathan K."/>
            <person name="Moose S.P."/>
            <person name="Guerrero-Gonzalez M.L."/>
            <person name="Marino-Ramirez L."/>
            <person name="Landsman D."/>
            <person name="Rodriguez-Kessler M."/>
            <person name="Delgado-Sanchez P."/>
        </authorList>
    </citation>
    <scope>NUCLEOTIDE SEQUENCE</scope>
    <source>
        <tissue evidence="1">Cladode</tissue>
    </source>
</reference>
<dbReference type="AlphaFoldDB" id="A0A7C9ESC2"/>
<sequence>MQLFHKSEIILVIISEKPSTISGTSFSSPSREVFVCSTKSAMADDPAAIDSIAAPLIVSKMVEIMVPITSTISTSTYSNTDLIASAACSIIPLVASPGTLNAWIKTGFAIA</sequence>
<evidence type="ECO:0000313" key="1">
    <source>
        <dbReference type="EMBL" id="MBA4666989.1"/>
    </source>
</evidence>